<proteinExistence type="predicted"/>
<evidence type="ECO:0000256" key="6">
    <source>
        <dbReference type="ARBA" id="ARBA00023136"/>
    </source>
</evidence>
<evidence type="ECO:0000256" key="1">
    <source>
        <dbReference type="ARBA" id="ARBA00004651"/>
    </source>
</evidence>
<sequence length="199" mass="20690">MHISEGVLSAPVLAGGAVLTAVGTAIGLKKLDYDRIMTVSLLSATFFVASLIHVPLGPGSVHLLLGGLLGLILGWGAFPAIVVALALQTLFFQYGGIIVLGVNGCVIAGPAVLCGTLLKPFLSGTKKQQLLTGFLAGFCAMFLSALLMAAALFLSDHGFMKVAGLVLISHLPVMLIEGLITMFVVSFLIRVQPEIFSLN</sequence>
<dbReference type="Pfam" id="PF01891">
    <property type="entry name" value="CbiM"/>
    <property type="match status" value="1"/>
</dbReference>
<dbReference type="PANTHER" id="PTHR34229">
    <property type="entry name" value="METAL TRANSPORT PROTEIN HI_1621-RELATED"/>
    <property type="match status" value="1"/>
</dbReference>
<evidence type="ECO:0000256" key="2">
    <source>
        <dbReference type="ARBA" id="ARBA00022448"/>
    </source>
</evidence>
<feature type="transmembrane region" description="Helical" evidence="7">
    <location>
        <begin position="35"/>
        <end position="56"/>
    </location>
</feature>
<dbReference type="GO" id="GO:0005886">
    <property type="term" value="C:plasma membrane"/>
    <property type="evidence" value="ECO:0007669"/>
    <property type="project" value="UniProtKB-SubCell"/>
</dbReference>
<feature type="transmembrane region" description="Helical" evidence="7">
    <location>
        <begin position="130"/>
        <end position="153"/>
    </location>
</feature>
<keyword evidence="5 7" id="KW-1133">Transmembrane helix</keyword>
<dbReference type="NCBIfam" id="NF004905">
    <property type="entry name" value="PRK06265.1-5"/>
    <property type="match status" value="1"/>
</dbReference>
<keyword evidence="3" id="KW-1003">Cell membrane</keyword>
<dbReference type="GO" id="GO:0000041">
    <property type="term" value="P:transition metal ion transport"/>
    <property type="evidence" value="ECO:0007669"/>
    <property type="project" value="InterPro"/>
</dbReference>
<dbReference type="Gene3D" id="1.10.1760.20">
    <property type="match status" value="1"/>
</dbReference>
<feature type="transmembrane region" description="Helical" evidence="7">
    <location>
        <begin position="165"/>
        <end position="189"/>
    </location>
</feature>
<gene>
    <name evidence="8" type="ordered locus">UWK_00933</name>
</gene>
<dbReference type="KEGG" id="dsf:UWK_00933"/>
<dbReference type="OrthoDB" id="9792317at2"/>
<reference evidence="9" key="1">
    <citation type="journal article" date="2013" name="Stand. Genomic Sci.">
        <title>Complete genome sequence of Desulfocapsa sulfexigens, a marine deltaproteobacterium specialized in disproportionating inorganic sulfur compounds.</title>
        <authorList>
            <person name="Finster K.W."/>
            <person name="Kjeldsen K.U."/>
            <person name="Kube M."/>
            <person name="Reinhardt R."/>
            <person name="Mussmann M."/>
            <person name="Amann R."/>
            <person name="Schreiber L."/>
        </authorList>
    </citation>
    <scope>NUCLEOTIDE SEQUENCE [LARGE SCALE GENOMIC DNA]</scope>
    <source>
        <strain evidence="9">DSM 10523 / SB164P1</strain>
    </source>
</reference>
<evidence type="ECO:0000313" key="8">
    <source>
        <dbReference type="EMBL" id="AGF77507.1"/>
    </source>
</evidence>
<evidence type="ECO:0000256" key="4">
    <source>
        <dbReference type="ARBA" id="ARBA00022692"/>
    </source>
</evidence>
<comment type="subcellular location">
    <subcellularLocation>
        <location evidence="1">Cell membrane</location>
        <topology evidence="1">Multi-pass membrane protein</topology>
    </subcellularLocation>
</comment>
<dbReference type="AlphaFoldDB" id="M1P752"/>
<feature type="transmembrane region" description="Helical" evidence="7">
    <location>
        <begin position="6"/>
        <end position="28"/>
    </location>
</feature>
<dbReference type="PANTHER" id="PTHR34229:SF1">
    <property type="entry name" value="METAL TRANSPORT PROTEIN HI_1621-RELATED"/>
    <property type="match status" value="1"/>
</dbReference>
<dbReference type="RefSeq" id="WP_015403203.1">
    <property type="nucleotide sequence ID" value="NC_020304.1"/>
</dbReference>
<organism evidence="8 9">
    <name type="scientific">Desulfocapsa sulfexigens (strain DSM 10523 / SB164P1)</name>
    <dbReference type="NCBI Taxonomy" id="1167006"/>
    <lineage>
        <taxon>Bacteria</taxon>
        <taxon>Pseudomonadati</taxon>
        <taxon>Thermodesulfobacteriota</taxon>
        <taxon>Desulfobulbia</taxon>
        <taxon>Desulfobulbales</taxon>
        <taxon>Desulfocapsaceae</taxon>
        <taxon>Desulfocapsa</taxon>
    </lineage>
</organism>
<feature type="transmembrane region" description="Helical" evidence="7">
    <location>
        <begin position="94"/>
        <end position="118"/>
    </location>
</feature>
<keyword evidence="4 7" id="KW-0812">Transmembrane</keyword>
<name>M1P752_DESSD</name>
<dbReference type="PATRIC" id="fig|1167006.5.peg.1045"/>
<dbReference type="InterPro" id="IPR002751">
    <property type="entry name" value="CbiM/NikMN"/>
</dbReference>
<dbReference type="EMBL" id="CP003985">
    <property type="protein sequence ID" value="AGF77507.1"/>
    <property type="molecule type" value="Genomic_DNA"/>
</dbReference>
<evidence type="ECO:0000256" key="7">
    <source>
        <dbReference type="SAM" id="Phobius"/>
    </source>
</evidence>
<protein>
    <submittedName>
        <fullName evidence="8">ABC-type Co2+ transport system, permease component</fullName>
    </submittedName>
</protein>
<dbReference type="HOGENOM" id="CLU_052508_1_0_7"/>
<keyword evidence="9" id="KW-1185">Reference proteome</keyword>
<accession>M1P752</accession>
<evidence type="ECO:0000256" key="3">
    <source>
        <dbReference type="ARBA" id="ARBA00022475"/>
    </source>
</evidence>
<dbReference type="eggNOG" id="COG0310">
    <property type="taxonomic scope" value="Bacteria"/>
</dbReference>
<feature type="transmembrane region" description="Helical" evidence="7">
    <location>
        <begin position="62"/>
        <end position="87"/>
    </location>
</feature>
<evidence type="ECO:0000256" key="5">
    <source>
        <dbReference type="ARBA" id="ARBA00022989"/>
    </source>
</evidence>
<dbReference type="STRING" id="1167006.UWK_00933"/>
<keyword evidence="6 7" id="KW-0472">Membrane</keyword>
<keyword evidence="2" id="KW-0813">Transport</keyword>
<dbReference type="NCBIfam" id="NF004909">
    <property type="entry name" value="PRK06265.2-5"/>
    <property type="match status" value="1"/>
</dbReference>
<dbReference type="Proteomes" id="UP000011721">
    <property type="component" value="Chromosome"/>
</dbReference>
<evidence type="ECO:0000313" key="9">
    <source>
        <dbReference type="Proteomes" id="UP000011721"/>
    </source>
</evidence>